<dbReference type="InterPro" id="IPR028116">
    <property type="entry name" value="Cis-CaaD-like"/>
</dbReference>
<feature type="domain" description="Tautomerase cis-CaaD-like" evidence="1">
    <location>
        <begin position="1"/>
        <end position="93"/>
    </location>
</feature>
<name>A0A1M5NNC1_9BRAD</name>
<evidence type="ECO:0000313" key="3">
    <source>
        <dbReference type="Proteomes" id="UP000190675"/>
    </source>
</evidence>
<dbReference type="Gene3D" id="3.30.429.10">
    <property type="entry name" value="Macrophage Migration Inhibitory Factor"/>
    <property type="match status" value="1"/>
</dbReference>
<dbReference type="RefSeq" id="WP_079568043.1">
    <property type="nucleotide sequence ID" value="NZ_LT670818.1"/>
</dbReference>
<dbReference type="EMBL" id="LT670818">
    <property type="protein sequence ID" value="SHG91022.1"/>
    <property type="molecule type" value="Genomic_DNA"/>
</dbReference>
<dbReference type="OrthoDB" id="118855at2"/>
<dbReference type="AlphaFoldDB" id="A0A1M5NNC1"/>
<accession>A0A1M5NNC1</accession>
<evidence type="ECO:0000259" key="1">
    <source>
        <dbReference type="Pfam" id="PF14832"/>
    </source>
</evidence>
<organism evidence="2 3">
    <name type="scientific">Bradyrhizobium erythrophlei</name>
    <dbReference type="NCBI Taxonomy" id="1437360"/>
    <lineage>
        <taxon>Bacteria</taxon>
        <taxon>Pseudomonadati</taxon>
        <taxon>Pseudomonadota</taxon>
        <taxon>Alphaproteobacteria</taxon>
        <taxon>Hyphomicrobiales</taxon>
        <taxon>Nitrobacteraceae</taxon>
        <taxon>Bradyrhizobium</taxon>
    </lineage>
</organism>
<dbReference type="SUPFAM" id="SSF55331">
    <property type="entry name" value="Tautomerase/MIF"/>
    <property type="match status" value="1"/>
</dbReference>
<sequence>MPIYVCTAALGRLTPIQKTEIAQSITAIYHEVTGSPRYMVQVIFHDVAPGNQYVAGRPAPADQILIRCDTRSGKTSKQRTQMVRRIMQDVGRACGATEEAVTVLLCEIPVANIAEHGRVAPSPEEDDAWFSSLPDATRERLRRLA</sequence>
<proteinExistence type="predicted"/>
<protein>
    <submittedName>
        <fullName evidence="2">Phenylpyruvate tautomerase PptA, 4-oxalocrotonate tautomerase family</fullName>
    </submittedName>
</protein>
<reference evidence="2 3" key="1">
    <citation type="submission" date="2016-11" db="EMBL/GenBank/DDBJ databases">
        <authorList>
            <person name="Jaros S."/>
            <person name="Januszkiewicz K."/>
            <person name="Wedrychowicz H."/>
        </authorList>
    </citation>
    <scope>NUCLEOTIDE SEQUENCE [LARGE SCALE GENOMIC DNA]</scope>
    <source>
        <strain evidence="2 3">GAS242</strain>
    </source>
</reference>
<gene>
    <name evidence="2" type="ORF">SAMN05444169_4758</name>
</gene>
<dbReference type="Pfam" id="PF14832">
    <property type="entry name" value="Tautomerase_3"/>
    <property type="match status" value="1"/>
</dbReference>
<dbReference type="Proteomes" id="UP000190675">
    <property type="component" value="Chromosome I"/>
</dbReference>
<evidence type="ECO:0000313" key="2">
    <source>
        <dbReference type="EMBL" id="SHG91022.1"/>
    </source>
</evidence>
<dbReference type="InterPro" id="IPR014347">
    <property type="entry name" value="Tautomerase/MIF_sf"/>
</dbReference>
<keyword evidence="2" id="KW-0670">Pyruvate</keyword>